<protein>
    <submittedName>
        <fullName evidence="4">Serine hydrolase</fullName>
    </submittedName>
</protein>
<organism evidence="4">
    <name type="scientific">Caldithrix abyssi</name>
    <dbReference type="NCBI Taxonomy" id="187145"/>
    <lineage>
        <taxon>Bacteria</taxon>
        <taxon>Pseudomonadati</taxon>
        <taxon>Calditrichota</taxon>
        <taxon>Calditrichia</taxon>
        <taxon>Calditrichales</taxon>
        <taxon>Calditrichaceae</taxon>
        <taxon>Caldithrix</taxon>
    </lineage>
</organism>
<dbReference type="Pfam" id="PF11954">
    <property type="entry name" value="DUF3471"/>
    <property type="match status" value="1"/>
</dbReference>
<evidence type="ECO:0000259" key="2">
    <source>
        <dbReference type="Pfam" id="PF00144"/>
    </source>
</evidence>
<dbReference type="SUPFAM" id="SSF56601">
    <property type="entry name" value="beta-lactamase/transpeptidase-like"/>
    <property type="match status" value="1"/>
</dbReference>
<dbReference type="PANTHER" id="PTHR46825">
    <property type="entry name" value="D-ALANYL-D-ALANINE-CARBOXYPEPTIDASE/ENDOPEPTIDASE AMPH"/>
    <property type="match status" value="1"/>
</dbReference>
<name>A0A7V4WU70_CALAY</name>
<dbReference type="PANTHER" id="PTHR46825:SF15">
    <property type="entry name" value="BETA-LACTAMASE-RELATED DOMAIN-CONTAINING PROTEIN"/>
    <property type="match status" value="1"/>
</dbReference>
<sequence>MLHFFRLRTALFAIGLILLWLNNAALSAQEKAEGIIGHWEGQIELPGQPLGIDIDFLINDDNIINGDISIPLQGAKDLPLSEISIEGNKIRFKLPDVPGNASFAGQISDDGSKISGEFKQSGQTFVFTLSRAATRAARAKNALRGFDAFIAQAIKDWQVPGLAMAVVCDNEVVFQQGFGYRDVDKKLPITPKTVFAIGSSTKAFTTFVLGTLVDEGKLEWDQPLRTYLPDFELQDPFISQHITARDLVTHRSGLPRHDRLWYNNHRISRQEVVRRMRYLQANADLRAKFQYNNLMFLTAGYLAGRLTNRTWEEAVKERIFEPLEMVSSNFSVLQSQKTADFALPYTEENNQLKQIPFRQIDLIGPAGSINSNAEDLSHWLMVHLNNGRFKNKTIINNATLNDIHTPYMTTGATVKHPEISPADYALGWFADTYRGHRRLHHGGNIDGFTAMVMLFPNDGVGMVVLVNKSQSDLPEIVTRHAADRIFNLKFIDWNKEGLERRAKGKEADQEAKETKKAERIKGTSPAHDLKEYTGDYEHPGYGTLTVRLKNGRLEFTFNDITTPLEHWHYEVFNALKGPDDAFENMKLQFRTDLKGHVAALEAPFEPAVDNIIFVKKPSAKLFEAQYLQQFVGAYDLAGREIRIELAGNSLKLIVPGQPQYTLVPQLGEEFNLKEYSTVSIRFKFDQNGKVDALLLRQPDGMVTARRIK</sequence>
<dbReference type="EMBL" id="DRQG01000022">
    <property type="protein sequence ID" value="HGY54513.1"/>
    <property type="molecule type" value="Genomic_DNA"/>
</dbReference>
<feature type="domain" description="Peptidase S12 Pab87-related C-terminal" evidence="3">
    <location>
        <begin position="519"/>
        <end position="609"/>
    </location>
</feature>
<gene>
    <name evidence="4" type="ORF">ENK44_02305</name>
</gene>
<evidence type="ECO:0000256" key="1">
    <source>
        <dbReference type="SAM" id="MobiDB-lite"/>
    </source>
</evidence>
<dbReference type="InterPro" id="IPR021860">
    <property type="entry name" value="Peptidase_S12_Pab87-rel_C"/>
</dbReference>
<dbReference type="AlphaFoldDB" id="A0A7V4WU70"/>
<dbReference type="Gene3D" id="2.40.128.600">
    <property type="match status" value="1"/>
</dbReference>
<dbReference type="Pfam" id="PF00144">
    <property type="entry name" value="Beta-lactamase"/>
    <property type="match status" value="1"/>
</dbReference>
<dbReference type="InterPro" id="IPR050491">
    <property type="entry name" value="AmpC-like"/>
</dbReference>
<feature type="region of interest" description="Disordered" evidence="1">
    <location>
        <begin position="501"/>
        <end position="532"/>
    </location>
</feature>
<dbReference type="GO" id="GO:0016787">
    <property type="term" value="F:hydrolase activity"/>
    <property type="evidence" value="ECO:0007669"/>
    <property type="project" value="UniProtKB-KW"/>
</dbReference>
<evidence type="ECO:0000259" key="3">
    <source>
        <dbReference type="Pfam" id="PF11954"/>
    </source>
</evidence>
<evidence type="ECO:0000313" key="4">
    <source>
        <dbReference type="EMBL" id="HGY54513.1"/>
    </source>
</evidence>
<reference evidence="4" key="1">
    <citation type="journal article" date="2020" name="mSystems">
        <title>Genome- and Community-Level Interaction Insights into Carbon Utilization and Element Cycling Functions of Hydrothermarchaeota in Hydrothermal Sediment.</title>
        <authorList>
            <person name="Zhou Z."/>
            <person name="Liu Y."/>
            <person name="Xu W."/>
            <person name="Pan J."/>
            <person name="Luo Z.H."/>
            <person name="Li M."/>
        </authorList>
    </citation>
    <scope>NUCLEOTIDE SEQUENCE [LARGE SCALE GENOMIC DNA]</scope>
    <source>
        <strain evidence="4">HyVt-577</strain>
    </source>
</reference>
<proteinExistence type="predicted"/>
<accession>A0A7V4WU70</accession>
<dbReference type="Gene3D" id="3.40.710.10">
    <property type="entry name" value="DD-peptidase/beta-lactamase superfamily"/>
    <property type="match status" value="1"/>
</dbReference>
<comment type="caution">
    <text evidence="4">The sequence shown here is derived from an EMBL/GenBank/DDBJ whole genome shotgun (WGS) entry which is preliminary data.</text>
</comment>
<dbReference type="Proteomes" id="UP000885779">
    <property type="component" value="Unassembled WGS sequence"/>
</dbReference>
<dbReference type="InterPro" id="IPR001466">
    <property type="entry name" value="Beta-lactam-related"/>
</dbReference>
<feature type="domain" description="Beta-lactamase-related" evidence="2">
    <location>
        <begin position="146"/>
        <end position="474"/>
    </location>
</feature>
<dbReference type="InterPro" id="IPR012338">
    <property type="entry name" value="Beta-lactam/transpept-like"/>
</dbReference>
<keyword evidence="4" id="KW-0378">Hydrolase</keyword>